<name>A0A0F7KEJ4_9PROT</name>
<feature type="transmembrane region" description="Helical" evidence="1">
    <location>
        <begin position="57"/>
        <end position="75"/>
    </location>
</feature>
<keyword evidence="5" id="KW-1185">Reference proteome</keyword>
<dbReference type="Proteomes" id="UP000183454">
    <property type="component" value="Unassembled WGS sequence"/>
</dbReference>
<protein>
    <recommendedName>
        <fullName evidence="8">Inner membrane protein</fullName>
    </recommendedName>
</protein>
<keyword evidence="1" id="KW-1133">Transmembrane helix</keyword>
<evidence type="ECO:0000313" key="2">
    <source>
        <dbReference type="EMBL" id="AKH37239.1"/>
    </source>
</evidence>
<dbReference type="EMBL" id="FNNH01000076">
    <property type="protein sequence ID" value="SDX16629.1"/>
    <property type="molecule type" value="Genomic_DNA"/>
</dbReference>
<evidence type="ECO:0000313" key="3">
    <source>
        <dbReference type="EMBL" id="SDX16629.1"/>
    </source>
</evidence>
<proteinExistence type="predicted"/>
<dbReference type="EMBL" id="CP011451">
    <property type="protein sequence ID" value="AKH37239.1"/>
    <property type="molecule type" value="Genomic_DNA"/>
</dbReference>
<reference evidence="2 5" key="2">
    <citation type="journal article" date="2016" name="Genome Announc.">
        <title>Genome Sequence of Nitrosomonas communis Strain Nm2, a Mesophilic Ammonia-Oxidizing Bacterium Isolated from Mediterranean Soil.</title>
        <authorList>
            <person name="Kozlowski J.A."/>
            <person name="Kits K.D."/>
            <person name="Stein L.Y."/>
        </authorList>
    </citation>
    <scope>NUCLEOTIDE SEQUENCE [LARGE SCALE GENOMIC DNA]</scope>
    <source>
        <strain evidence="2 5">Nm2</strain>
    </source>
</reference>
<keyword evidence="1" id="KW-0472">Membrane</keyword>
<dbReference type="OrthoDB" id="8549575at2"/>
<sequence>MYSLEDLLNIIQWLAMVTTITATWYVAAERKDNRNWGFWLFLLSNLLWFIWAIPNRAWALATMQVILAGMNIRGVKKSELKQAKKSKKVNAK</sequence>
<evidence type="ECO:0008006" key="8">
    <source>
        <dbReference type="Google" id="ProtNLM"/>
    </source>
</evidence>
<gene>
    <name evidence="2" type="ORF">AAW31_04500</name>
    <name evidence="4" type="ORF">BCL69_109111</name>
    <name evidence="3" type="ORF">SAMN05421882_10766</name>
</gene>
<dbReference type="Proteomes" id="UP000324176">
    <property type="component" value="Unassembled WGS sequence"/>
</dbReference>
<evidence type="ECO:0000256" key="1">
    <source>
        <dbReference type="SAM" id="Phobius"/>
    </source>
</evidence>
<feature type="transmembrane region" description="Helical" evidence="1">
    <location>
        <begin position="35"/>
        <end position="51"/>
    </location>
</feature>
<accession>A0A0F7KEJ4</accession>
<dbReference type="Proteomes" id="UP000034156">
    <property type="component" value="Chromosome"/>
</dbReference>
<dbReference type="KEGG" id="nco:AAW31_04500"/>
<dbReference type="RefSeq" id="WP_046849331.1">
    <property type="nucleotide sequence ID" value="NZ_CBDIPD010000018.1"/>
</dbReference>
<reference evidence="3 6" key="3">
    <citation type="submission" date="2016-10" db="EMBL/GenBank/DDBJ databases">
        <authorList>
            <person name="de Groot N.N."/>
        </authorList>
    </citation>
    <scope>NUCLEOTIDE SEQUENCE [LARGE SCALE GENOMIC DNA]</scope>
    <source>
        <strain evidence="3 6">Nm110</strain>
    </source>
</reference>
<dbReference type="PATRIC" id="fig|44574.3.peg.1084"/>
<reference evidence="4 7" key="4">
    <citation type="submission" date="2019-07" db="EMBL/GenBank/DDBJ databases">
        <title>Active sludge and wastewater microbial communities from Klosterneuburg, Austria.</title>
        <authorList>
            <person name="Wagner M."/>
        </authorList>
    </citation>
    <scope>NUCLEOTIDE SEQUENCE [LARGE SCALE GENOMIC DNA]</scope>
    <source>
        <strain evidence="4 7">Nm2</strain>
    </source>
</reference>
<evidence type="ECO:0000313" key="7">
    <source>
        <dbReference type="Proteomes" id="UP000324176"/>
    </source>
</evidence>
<evidence type="ECO:0000313" key="4">
    <source>
        <dbReference type="EMBL" id="TYP73720.1"/>
    </source>
</evidence>
<evidence type="ECO:0000313" key="5">
    <source>
        <dbReference type="Proteomes" id="UP000034156"/>
    </source>
</evidence>
<organism evidence="2 5">
    <name type="scientific">Nitrosomonas communis</name>
    <dbReference type="NCBI Taxonomy" id="44574"/>
    <lineage>
        <taxon>Bacteria</taxon>
        <taxon>Pseudomonadati</taxon>
        <taxon>Pseudomonadota</taxon>
        <taxon>Betaproteobacteria</taxon>
        <taxon>Nitrosomonadales</taxon>
        <taxon>Nitrosomonadaceae</taxon>
        <taxon>Nitrosomonas</taxon>
    </lineage>
</organism>
<reference evidence="5" key="1">
    <citation type="submission" date="2015-05" db="EMBL/GenBank/DDBJ databases">
        <title>Draft genome of Nitrosomonas communis strain Nm2.</title>
        <authorList>
            <person name="Kozlowski J.A."/>
            <person name="Kits K.D."/>
            <person name="Stein L.Y."/>
        </authorList>
    </citation>
    <scope>NUCLEOTIDE SEQUENCE [LARGE SCALE GENOMIC DNA]</scope>
    <source>
        <strain evidence="5">Nm2</strain>
    </source>
</reference>
<feature type="transmembrane region" description="Helical" evidence="1">
    <location>
        <begin position="6"/>
        <end position="28"/>
    </location>
</feature>
<dbReference type="AlphaFoldDB" id="A0A0F7KEJ4"/>
<dbReference type="EMBL" id="VNHT01000091">
    <property type="protein sequence ID" value="TYP73720.1"/>
    <property type="molecule type" value="Genomic_DNA"/>
</dbReference>
<keyword evidence="1" id="KW-0812">Transmembrane</keyword>
<evidence type="ECO:0000313" key="6">
    <source>
        <dbReference type="Proteomes" id="UP000183454"/>
    </source>
</evidence>